<proteinExistence type="predicted"/>
<evidence type="ECO:0000256" key="1">
    <source>
        <dbReference type="SAM" id="MobiDB-lite"/>
    </source>
</evidence>
<name>A0A8T9MWC9_9NEIS</name>
<organism evidence="2 3">
    <name type="scientific">Conchiformibius kuhniae</name>
    <dbReference type="NCBI Taxonomy" id="211502"/>
    <lineage>
        <taxon>Bacteria</taxon>
        <taxon>Pseudomonadati</taxon>
        <taxon>Pseudomonadota</taxon>
        <taxon>Betaproteobacteria</taxon>
        <taxon>Neisseriales</taxon>
        <taxon>Neisseriaceae</taxon>
        <taxon>Conchiformibius</taxon>
    </lineage>
</organism>
<dbReference type="AlphaFoldDB" id="A0A8T9MWC9"/>
<feature type="compositionally biased region" description="Basic residues" evidence="1">
    <location>
        <begin position="24"/>
        <end position="42"/>
    </location>
</feature>
<evidence type="ECO:0000313" key="2">
    <source>
        <dbReference type="EMBL" id="UOP04492.1"/>
    </source>
</evidence>
<accession>A0A8T9MWC9</accession>
<reference evidence="2" key="2">
    <citation type="journal article" date="2022" name="Res Sq">
        <title>Evolution of multicellular longitudinally dividing oral cavity symbionts (Neisseriaceae).</title>
        <authorList>
            <person name="Nyongesa S."/>
            <person name="Weber P."/>
            <person name="Bernet E."/>
            <person name="Pullido F."/>
            <person name="Nieckarz M."/>
            <person name="Delaby M."/>
            <person name="Nieves C."/>
            <person name="Viehboeck T."/>
            <person name="Krause N."/>
            <person name="Rivera-Millot A."/>
            <person name="Nakamura A."/>
            <person name="Vischer N."/>
            <person name="VanNieuwenhze M."/>
            <person name="Brun Y."/>
            <person name="Cava F."/>
            <person name="Bulgheresi S."/>
            <person name="Veyrier F."/>
        </authorList>
    </citation>
    <scope>NUCLEOTIDE SEQUENCE</scope>
    <source>
        <strain evidence="2">17694</strain>
    </source>
</reference>
<dbReference type="EMBL" id="CP091521">
    <property type="protein sequence ID" value="UOP04492.1"/>
    <property type="molecule type" value="Genomic_DNA"/>
</dbReference>
<evidence type="ECO:0000313" key="3">
    <source>
        <dbReference type="Proteomes" id="UP000831534"/>
    </source>
</evidence>
<sequence length="61" mass="6685">MERKPQQGAQSAPDLSGAGAVSHLHQRYRPVLTAKKRAKRGRAGSSTGGIPTVKLYRAWWI</sequence>
<dbReference type="Proteomes" id="UP000831534">
    <property type="component" value="Chromosome"/>
</dbReference>
<gene>
    <name evidence="2" type="ORF">LVJ77_09405</name>
</gene>
<protein>
    <submittedName>
        <fullName evidence="2">Uncharacterized protein</fullName>
    </submittedName>
</protein>
<keyword evidence="3" id="KW-1185">Reference proteome</keyword>
<reference evidence="2" key="1">
    <citation type="submission" date="2021-12" db="EMBL/GenBank/DDBJ databases">
        <authorList>
            <person name="Veyrier F.J."/>
        </authorList>
    </citation>
    <scope>NUCLEOTIDE SEQUENCE</scope>
    <source>
        <strain evidence="2">17694</strain>
    </source>
</reference>
<feature type="region of interest" description="Disordered" evidence="1">
    <location>
        <begin position="1"/>
        <end position="47"/>
    </location>
</feature>